<keyword evidence="4" id="KW-0233">DNA recombination</keyword>
<dbReference type="InterPro" id="IPR058717">
    <property type="entry name" value="Phage_L5_Integrase_N"/>
</dbReference>
<feature type="compositionally biased region" description="Basic and acidic residues" evidence="6">
    <location>
        <begin position="12"/>
        <end position="36"/>
    </location>
</feature>
<dbReference type="Pfam" id="PF14659">
    <property type="entry name" value="Phage_int_SAM_3"/>
    <property type="match status" value="1"/>
</dbReference>
<keyword evidence="3 5" id="KW-0238">DNA-binding</keyword>
<proteinExistence type="inferred from homology"/>
<evidence type="ECO:0000256" key="3">
    <source>
        <dbReference type="ARBA" id="ARBA00023125"/>
    </source>
</evidence>
<dbReference type="PANTHER" id="PTHR30349:SF64">
    <property type="entry name" value="PROPHAGE INTEGRASE INTD-RELATED"/>
    <property type="match status" value="1"/>
</dbReference>
<keyword evidence="2" id="KW-0229">DNA integration</keyword>
<dbReference type="InterPro" id="IPR010998">
    <property type="entry name" value="Integrase_recombinase_N"/>
</dbReference>
<dbReference type="PROSITE" id="PS51898">
    <property type="entry name" value="TYR_RECOMBINASE"/>
    <property type="match status" value="1"/>
</dbReference>
<dbReference type="SUPFAM" id="SSF56349">
    <property type="entry name" value="DNA breaking-rejoining enzymes"/>
    <property type="match status" value="1"/>
</dbReference>
<dbReference type="InterPro" id="IPR044068">
    <property type="entry name" value="CB"/>
</dbReference>
<protein>
    <submittedName>
        <fullName evidence="9">Putative prophage phiRv2 integrase</fullName>
    </submittedName>
</protein>
<dbReference type="PANTHER" id="PTHR30349">
    <property type="entry name" value="PHAGE INTEGRASE-RELATED"/>
    <property type="match status" value="1"/>
</dbReference>
<dbReference type="InterPro" id="IPR004107">
    <property type="entry name" value="Integrase_SAM-like_N"/>
</dbReference>
<dbReference type="InterPro" id="IPR011010">
    <property type="entry name" value="DNA_brk_join_enz"/>
</dbReference>
<gene>
    <name evidence="9" type="ORF">MPLG2_3160</name>
</gene>
<name>A0A2N9JJI2_9ACTN</name>
<evidence type="ECO:0000256" key="1">
    <source>
        <dbReference type="ARBA" id="ARBA00008857"/>
    </source>
</evidence>
<dbReference type="GO" id="GO:0015074">
    <property type="term" value="P:DNA integration"/>
    <property type="evidence" value="ECO:0007669"/>
    <property type="project" value="UniProtKB-KW"/>
</dbReference>
<dbReference type="InterPro" id="IPR050090">
    <property type="entry name" value="Tyrosine_recombinase_XerCD"/>
</dbReference>
<comment type="similarity">
    <text evidence="1">Belongs to the 'phage' integrase family.</text>
</comment>
<dbReference type="GO" id="GO:0006310">
    <property type="term" value="P:DNA recombination"/>
    <property type="evidence" value="ECO:0007669"/>
    <property type="project" value="UniProtKB-KW"/>
</dbReference>
<dbReference type="Pfam" id="PF26003">
    <property type="entry name" value="Integrase_N_phage"/>
    <property type="match status" value="1"/>
</dbReference>
<evidence type="ECO:0000256" key="4">
    <source>
        <dbReference type="ARBA" id="ARBA00023172"/>
    </source>
</evidence>
<dbReference type="KEGG" id="mgg:MPLG2_3160"/>
<dbReference type="GO" id="GO:0003677">
    <property type="term" value="F:DNA binding"/>
    <property type="evidence" value="ECO:0007669"/>
    <property type="project" value="UniProtKB-UniRule"/>
</dbReference>
<evidence type="ECO:0000256" key="2">
    <source>
        <dbReference type="ARBA" id="ARBA00022908"/>
    </source>
</evidence>
<reference evidence="9 10" key="1">
    <citation type="submission" date="2018-02" db="EMBL/GenBank/DDBJ databases">
        <authorList>
            <person name="Cohen D.B."/>
            <person name="Kent A.D."/>
        </authorList>
    </citation>
    <scope>NUCLEOTIDE SEQUENCE [LARGE SCALE GENOMIC DNA]</scope>
    <source>
        <strain evidence="9">1</strain>
    </source>
</reference>
<accession>A0A2N9JJI2</accession>
<dbReference type="InterPro" id="IPR013762">
    <property type="entry name" value="Integrase-like_cat_sf"/>
</dbReference>
<feature type="domain" description="Core-binding (CB)" evidence="8">
    <location>
        <begin position="99"/>
        <end position="181"/>
    </location>
</feature>
<dbReference type="Pfam" id="PF00589">
    <property type="entry name" value="Phage_integrase"/>
    <property type="match status" value="1"/>
</dbReference>
<evidence type="ECO:0000259" key="7">
    <source>
        <dbReference type="PROSITE" id="PS51898"/>
    </source>
</evidence>
<dbReference type="Gene3D" id="1.10.150.130">
    <property type="match status" value="1"/>
</dbReference>
<organism evidence="9 10">
    <name type="scientific">Micropruina glycogenica</name>
    <dbReference type="NCBI Taxonomy" id="75385"/>
    <lineage>
        <taxon>Bacteria</taxon>
        <taxon>Bacillati</taxon>
        <taxon>Actinomycetota</taxon>
        <taxon>Actinomycetes</taxon>
        <taxon>Propionibacteriales</taxon>
        <taxon>Nocardioidaceae</taxon>
        <taxon>Micropruina</taxon>
    </lineage>
</organism>
<sequence>MGTEIGPHNARKMHDTPVERAGESHGTDEASLRDDPQVALEDVLGQYIGPDMARHNAPGTFTARADAEGWIALERRLIEWDEWAPPAQRRAKQLHDDTQTLRTYADTWLPERTAVRGLKPKTVSEYQRYLDRLIYPTLGEMRLKDVTPATVRAWIGKLNARTPRINEHAYALLKTIFATAVQDELLDRNPCRERMRKPFRHIGEPATLDELALLVAAMPERLRLMIELAAWCALRFGEFAELRRGDVDLRNGEIRVSRAVQWVDGKKIVAAPKADSVRVVAFPPHLGEAVKEHLRTHAQWGKDGLLFPTTHGEQYRAPTFHQAYFRKAREAAGRPNLRFHDLRHTGATLAAASGATLAELMQRLGHSTVSAALAYQHAAQGSDKRIAVQLSAFASAWNEN</sequence>
<dbReference type="AlphaFoldDB" id="A0A2N9JJI2"/>
<evidence type="ECO:0000256" key="5">
    <source>
        <dbReference type="PROSITE-ProRule" id="PRU01248"/>
    </source>
</evidence>
<keyword evidence="10" id="KW-1185">Reference proteome</keyword>
<evidence type="ECO:0000259" key="8">
    <source>
        <dbReference type="PROSITE" id="PS51900"/>
    </source>
</evidence>
<dbReference type="Gene3D" id="1.10.443.10">
    <property type="entry name" value="Intergrase catalytic core"/>
    <property type="match status" value="1"/>
</dbReference>
<dbReference type="Proteomes" id="UP000238164">
    <property type="component" value="Chromosome 1"/>
</dbReference>
<feature type="domain" description="Tyr recombinase" evidence="7">
    <location>
        <begin position="201"/>
        <end position="388"/>
    </location>
</feature>
<dbReference type="EMBL" id="LT985188">
    <property type="protein sequence ID" value="SPD88190.1"/>
    <property type="molecule type" value="Genomic_DNA"/>
</dbReference>
<evidence type="ECO:0000256" key="6">
    <source>
        <dbReference type="SAM" id="MobiDB-lite"/>
    </source>
</evidence>
<evidence type="ECO:0000313" key="10">
    <source>
        <dbReference type="Proteomes" id="UP000238164"/>
    </source>
</evidence>
<dbReference type="PROSITE" id="PS51900">
    <property type="entry name" value="CB"/>
    <property type="match status" value="1"/>
</dbReference>
<evidence type="ECO:0000313" key="9">
    <source>
        <dbReference type="EMBL" id="SPD88190.1"/>
    </source>
</evidence>
<dbReference type="InterPro" id="IPR002104">
    <property type="entry name" value="Integrase_catalytic"/>
</dbReference>
<dbReference type="CDD" id="cd01189">
    <property type="entry name" value="INT_ICEBs1_C_like"/>
    <property type="match status" value="1"/>
</dbReference>
<feature type="region of interest" description="Disordered" evidence="6">
    <location>
        <begin position="1"/>
        <end position="36"/>
    </location>
</feature>